<evidence type="ECO:0000313" key="11">
    <source>
        <dbReference type="Proteomes" id="UP000324233"/>
    </source>
</evidence>
<dbReference type="PANTHER" id="PTHR45866:SF1">
    <property type="entry name" value="DNA GYRASE SUBUNIT B, MITOCHONDRIAL"/>
    <property type="match status" value="1"/>
</dbReference>
<dbReference type="OrthoDB" id="629252at2"/>
<evidence type="ECO:0000256" key="6">
    <source>
        <dbReference type="ARBA" id="ARBA00023029"/>
    </source>
</evidence>
<protein>
    <recommendedName>
        <fullName evidence="3">DNA topoisomerase (ATP-hydrolyzing)</fullName>
        <ecNumber evidence="3">5.6.2.2</ecNumber>
    </recommendedName>
</protein>
<dbReference type="InterPro" id="IPR020568">
    <property type="entry name" value="Ribosomal_Su5_D2-typ_SF"/>
</dbReference>
<dbReference type="Pfam" id="PF00204">
    <property type="entry name" value="DNA_gyraseB"/>
    <property type="match status" value="1"/>
</dbReference>
<accession>A0A5B9WER1</accession>
<dbReference type="RefSeq" id="WP_148597817.1">
    <property type="nucleotide sequence ID" value="NZ_CP042997.1"/>
</dbReference>
<evidence type="ECO:0000256" key="2">
    <source>
        <dbReference type="ARBA" id="ARBA00010708"/>
    </source>
</evidence>
<keyword evidence="6" id="KW-0799">Topoisomerase</keyword>
<keyword evidence="4" id="KW-0547">Nucleotide-binding</keyword>
<keyword evidence="7" id="KW-0238">DNA-binding</keyword>
<dbReference type="CDD" id="cd00329">
    <property type="entry name" value="TopoII_MutL_Trans"/>
    <property type="match status" value="1"/>
</dbReference>
<dbReference type="GO" id="GO:0003918">
    <property type="term" value="F:DNA topoisomerase type II (double strand cut, ATP-hydrolyzing) activity"/>
    <property type="evidence" value="ECO:0007669"/>
    <property type="project" value="UniProtKB-EC"/>
</dbReference>
<dbReference type="InterPro" id="IPR013506">
    <property type="entry name" value="Topo_IIA_bsu_dom2"/>
</dbReference>
<dbReference type="Proteomes" id="UP000324233">
    <property type="component" value="Chromosome"/>
</dbReference>
<evidence type="ECO:0000256" key="5">
    <source>
        <dbReference type="ARBA" id="ARBA00022840"/>
    </source>
</evidence>
<comment type="similarity">
    <text evidence="2">Belongs to the type II topoisomerase GyrB family.</text>
</comment>
<keyword evidence="8 10" id="KW-0413">Isomerase</keyword>
<dbReference type="GO" id="GO:0006265">
    <property type="term" value="P:DNA topological change"/>
    <property type="evidence" value="ECO:0007669"/>
    <property type="project" value="InterPro"/>
</dbReference>
<dbReference type="Gene3D" id="3.30.565.10">
    <property type="entry name" value="Histidine kinase-like ATPase, C-terminal domain"/>
    <property type="match status" value="1"/>
</dbReference>
<feature type="domain" description="DNA topoisomerase type IIA subunit B" evidence="9">
    <location>
        <begin position="198"/>
        <end position="331"/>
    </location>
</feature>
<dbReference type="Gene3D" id="3.30.230.10">
    <property type="match status" value="1"/>
</dbReference>
<keyword evidence="11" id="KW-1185">Reference proteome</keyword>
<dbReference type="AlphaFoldDB" id="A0A5B9WER1"/>
<gene>
    <name evidence="10" type="primary">parE</name>
    <name evidence="10" type="ORF">OJF2_69710</name>
</gene>
<organism evidence="10 11">
    <name type="scientific">Aquisphaera giovannonii</name>
    <dbReference type="NCBI Taxonomy" id="406548"/>
    <lineage>
        <taxon>Bacteria</taxon>
        <taxon>Pseudomonadati</taxon>
        <taxon>Planctomycetota</taxon>
        <taxon>Planctomycetia</taxon>
        <taxon>Isosphaerales</taxon>
        <taxon>Isosphaeraceae</taxon>
        <taxon>Aquisphaera</taxon>
    </lineage>
</organism>
<dbReference type="PANTHER" id="PTHR45866">
    <property type="entry name" value="DNA GYRASE/TOPOISOMERASE SUBUNIT B"/>
    <property type="match status" value="1"/>
</dbReference>
<dbReference type="InterPro" id="IPR036890">
    <property type="entry name" value="HATPase_C_sf"/>
</dbReference>
<evidence type="ECO:0000256" key="1">
    <source>
        <dbReference type="ARBA" id="ARBA00000185"/>
    </source>
</evidence>
<keyword evidence="5" id="KW-0067">ATP-binding</keyword>
<dbReference type="KEGG" id="agv:OJF2_69710"/>
<reference evidence="10 11" key="1">
    <citation type="submission" date="2019-08" db="EMBL/GenBank/DDBJ databases">
        <title>Deep-cultivation of Planctomycetes and their phenomic and genomic characterization uncovers novel biology.</title>
        <authorList>
            <person name="Wiegand S."/>
            <person name="Jogler M."/>
            <person name="Boedeker C."/>
            <person name="Pinto D."/>
            <person name="Vollmers J."/>
            <person name="Rivas-Marin E."/>
            <person name="Kohn T."/>
            <person name="Peeters S.H."/>
            <person name="Heuer A."/>
            <person name="Rast P."/>
            <person name="Oberbeckmann S."/>
            <person name="Bunk B."/>
            <person name="Jeske O."/>
            <person name="Meyerdierks A."/>
            <person name="Storesund J.E."/>
            <person name="Kallscheuer N."/>
            <person name="Luecker S."/>
            <person name="Lage O.M."/>
            <person name="Pohl T."/>
            <person name="Merkel B.J."/>
            <person name="Hornburger P."/>
            <person name="Mueller R.-W."/>
            <person name="Bruemmer F."/>
            <person name="Labrenz M."/>
            <person name="Spormann A.M."/>
            <person name="Op den Camp H."/>
            <person name="Overmann J."/>
            <person name="Amann R."/>
            <person name="Jetten M.S.M."/>
            <person name="Mascher T."/>
            <person name="Medema M.H."/>
            <person name="Devos D.P."/>
            <person name="Kaster A.-K."/>
            <person name="Ovreas L."/>
            <person name="Rohde M."/>
            <person name="Galperin M.Y."/>
            <person name="Jogler C."/>
        </authorList>
    </citation>
    <scope>NUCLEOTIDE SEQUENCE [LARGE SCALE GENOMIC DNA]</scope>
    <source>
        <strain evidence="10 11">OJF2</strain>
    </source>
</reference>
<dbReference type="EC" id="5.6.2.2" evidence="3"/>
<dbReference type="GO" id="GO:0005524">
    <property type="term" value="F:ATP binding"/>
    <property type="evidence" value="ECO:0007669"/>
    <property type="project" value="UniProtKB-KW"/>
</dbReference>
<dbReference type="GO" id="GO:0003677">
    <property type="term" value="F:DNA binding"/>
    <property type="evidence" value="ECO:0007669"/>
    <property type="project" value="UniProtKB-KW"/>
</dbReference>
<proteinExistence type="inferred from homology"/>
<sequence length="338" mass="37228">MHPISGIGLVRLRPGMFVGTTDHSGLLWYLATPIMLILREPTGATWLNVSETDAGYVIESDGEMRIGEADGDTIDIFEAFEPRGKCGDAVVLNAFSEYLDVEASSAGVSRKLRFERGVRKFVEEGGGARTRTRLAFSPDPSIFESTRLPAAMIGSFLRRLSYQHPAVRFRFSGADGANEYHAPGGITELFAAMSAPVQLVTTPLSVRATEGSLRLELIFAYHSWTQNSLWCFINKFRTVRGGTHEKGLADAFEKLPPLLGMKPDRYEGYNGVVAVMSVDYPEAVKAGSRHECIGNPELRDMVSRLVVSAVLEQVAARPDVARELSRTWMQAHPESNFI</sequence>
<evidence type="ECO:0000259" key="9">
    <source>
        <dbReference type="Pfam" id="PF00204"/>
    </source>
</evidence>
<evidence type="ECO:0000256" key="7">
    <source>
        <dbReference type="ARBA" id="ARBA00023125"/>
    </source>
</evidence>
<name>A0A5B9WER1_9BACT</name>
<dbReference type="SUPFAM" id="SSF54211">
    <property type="entry name" value="Ribosomal protein S5 domain 2-like"/>
    <property type="match status" value="1"/>
</dbReference>
<dbReference type="SUPFAM" id="SSF55874">
    <property type="entry name" value="ATPase domain of HSP90 chaperone/DNA topoisomerase II/histidine kinase"/>
    <property type="match status" value="1"/>
</dbReference>
<evidence type="ECO:0000256" key="4">
    <source>
        <dbReference type="ARBA" id="ARBA00022741"/>
    </source>
</evidence>
<comment type="catalytic activity">
    <reaction evidence="1">
        <text>ATP-dependent breakage, passage and rejoining of double-stranded DNA.</text>
        <dbReference type="EC" id="5.6.2.2"/>
    </reaction>
</comment>
<evidence type="ECO:0000256" key="3">
    <source>
        <dbReference type="ARBA" id="ARBA00012895"/>
    </source>
</evidence>
<evidence type="ECO:0000256" key="8">
    <source>
        <dbReference type="ARBA" id="ARBA00023235"/>
    </source>
</evidence>
<evidence type="ECO:0000313" key="10">
    <source>
        <dbReference type="EMBL" id="QEH38370.1"/>
    </source>
</evidence>
<dbReference type="InterPro" id="IPR014721">
    <property type="entry name" value="Ribsml_uS5_D2-typ_fold_subgr"/>
</dbReference>
<dbReference type="EMBL" id="CP042997">
    <property type="protein sequence ID" value="QEH38370.1"/>
    <property type="molecule type" value="Genomic_DNA"/>
</dbReference>